<evidence type="ECO:0000313" key="12">
    <source>
        <dbReference type="Proteomes" id="UP001162972"/>
    </source>
</evidence>
<evidence type="ECO:0000256" key="1">
    <source>
        <dbReference type="ARBA" id="ARBA00004123"/>
    </source>
</evidence>
<evidence type="ECO:0000256" key="4">
    <source>
        <dbReference type="ARBA" id="ARBA00023163"/>
    </source>
</evidence>
<feature type="compositionally biased region" description="Low complexity" evidence="8">
    <location>
        <begin position="224"/>
        <end position="233"/>
    </location>
</feature>
<feature type="region of interest" description="Disordered" evidence="8">
    <location>
        <begin position="224"/>
        <end position="259"/>
    </location>
</feature>
<keyword evidence="9" id="KW-0812">Transmembrane</keyword>
<dbReference type="EMBL" id="JAPFFJ010000003">
    <property type="protein sequence ID" value="KAJ6431855.1"/>
    <property type="molecule type" value="Genomic_DNA"/>
</dbReference>
<dbReference type="SUPFAM" id="SSF54171">
    <property type="entry name" value="DNA-binding domain"/>
    <property type="match status" value="1"/>
</dbReference>
<dbReference type="FunFam" id="3.30.730.10:FF:000005">
    <property type="entry name" value="ethylene-responsive transcription factor RAP2-11"/>
    <property type="match status" value="1"/>
</dbReference>
<dbReference type="PANTHER" id="PTHR31194">
    <property type="entry name" value="SHN SHINE , DNA BINDING / TRANSCRIPTION FACTOR"/>
    <property type="match status" value="1"/>
</dbReference>
<dbReference type="GO" id="GO:0005634">
    <property type="term" value="C:nucleus"/>
    <property type="evidence" value="ECO:0007669"/>
    <property type="project" value="UniProtKB-SubCell"/>
</dbReference>
<reference evidence="11 12" key="1">
    <citation type="journal article" date="2023" name="Int. J. Mol. Sci.">
        <title>De Novo Assembly and Annotation of 11 Diverse Shrub Willow (Salix) Genomes Reveals Novel Gene Organization in Sex-Linked Regions.</title>
        <authorList>
            <person name="Hyden B."/>
            <person name="Feng K."/>
            <person name="Yates T.B."/>
            <person name="Jawdy S."/>
            <person name="Cereghino C."/>
            <person name="Smart L.B."/>
            <person name="Muchero W."/>
        </authorList>
    </citation>
    <scope>NUCLEOTIDE SEQUENCE [LARGE SCALE GENOMIC DNA]</scope>
    <source>
        <tissue evidence="11">Shoot tip</tissue>
    </source>
</reference>
<gene>
    <name evidence="11" type="ORF">OIU84_019183</name>
</gene>
<keyword evidence="4" id="KW-0804">Transcription</keyword>
<evidence type="ECO:0000256" key="6">
    <source>
        <dbReference type="ARBA" id="ARBA00024343"/>
    </source>
</evidence>
<feature type="compositionally biased region" description="Polar residues" evidence="8">
    <location>
        <begin position="237"/>
        <end position="259"/>
    </location>
</feature>
<proteinExistence type="inferred from homology"/>
<evidence type="ECO:0000256" key="5">
    <source>
        <dbReference type="ARBA" id="ARBA00023242"/>
    </source>
</evidence>
<dbReference type="GO" id="GO:0003677">
    <property type="term" value="F:DNA binding"/>
    <property type="evidence" value="ECO:0007669"/>
    <property type="project" value="UniProtKB-KW"/>
</dbReference>
<dbReference type="InterPro" id="IPR036955">
    <property type="entry name" value="AP2/ERF_dom_sf"/>
</dbReference>
<organism evidence="11 12">
    <name type="scientific">Salix udensis</name>
    <dbReference type="NCBI Taxonomy" id="889485"/>
    <lineage>
        <taxon>Eukaryota</taxon>
        <taxon>Viridiplantae</taxon>
        <taxon>Streptophyta</taxon>
        <taxon>Embryophyta</taxon>
        <taxon>Tracheophyta</taxon>
        <taxon>Spermatophyta</taxon>
        <taxon>Magnoliopsida</taxon>
        <taxon>eudicotyledons</taxon>
        <taxon>Gunneridae</taxon>
        <taxon>Pentapetalae</taxon>
        <taxon>rosids</taxon>
        <taxon>fabids</taxon>
        <taxon>Malpighiales</taxon>
        <taxon>Salicaceae</taxon>
        <taxon>Saliceae</taxon>
        <taxon>Salix</taxon>
    </lineage>
</organism>
<dbReference type="PROSITE" id="PS51032">
    <property type="entry name" value="AP2_ERF"/>
    <property type="match status" value="1"/>
</dbReference>
<keyword evidence="5" id="KW-0539">Nucleus</keyword>
<keyword evidence="7" id="KW-0175">Coiled coil</keyword>
<keyword evidence="9" id="KW-0472">Membrane</keyword>
<evidence type="ECO:0000256" key="9">
    <source>
        <dbReference type="SAM" id="Phobius"/>
    </source>
</evidence>
<keyword evidence="9" id="KW-1133">Transmembrane helix</keyword>
<comment type="subcellular location">
    <subcellularLocation>
        <location evidence="1">Nucleus</location>
    </subcellularLocation>
</comment>
<dbReference type="Pfam" id="PF00847">
    <property type="entry name" value="AP2"/>
    <property type="match status" value="1"/>
</dbReference>
<dbReference type="InterPro" id="IPR016177">
    <property type="entry name" value="DNA-bd_dom_sf"/>
</dbReference>
<dbReference type="PANTHER" id="PTHR31194:SF62">
    <property type="entry name" value="ETHYLENE-RESPONSIVE TRANSCRIPTION FACTOR ERF118"/>
    <property type="match status" value="1"/>
</dbReference>
<comment type="similarity">
    <text evidence="6">Belongs to the AP2/ERF transcription factor family. ERF subfamily.</text>
</comment>
<evidence type="ECO:0000256" key="8">
    <source>
        <dbReference type="SAM" id="MobiDB-lite"/>
    </source>
</evidence>
<dbReference type="Gene3D" id="3.30.730.10">
    <property type="entry name" value="AP2/ERF domain"/>
    <property type="match status" value="1"/>
</dbReference>
<accession>A0AAD6KY79</accession>
<dbReference type="InterPro" id="IPR050913">
    <property type="entry name" value="AP2/ERF_ERF"/>
</dbReference>
<feature type="domain" description="AP2/ERF" evidence="10">
    <location>
        <begin position="160"/>
        <end position="222"/>
    </location>
</feature>
<feature type="compositionally biased region" description="Polar residues" evidence="8">
    <location>
        <begin position="112"/>
        <end position="125"/>
    </location>
</feature>
<evidence type="ECO:0000259" key="10">
    <source>
        <dbReference type="PROSITE" id="PS51032"/>
    </source>
</evidence>
<dbReference type="CDD" id="cd00018">
    <property type="entry name" value="AP2"/>
    <property type="match status" value="1"/>
</dbReference>
<feature type="coiled-coil region" evidence="7">
    <location>
        <begin position="190"/>
        <end position="217"/>
    </location>
</feature>
<keyword evidence="2" id="KW-0805">Transcription regulation</keyword>
<keyword evidence="12" id="KW-1185">Reference proteome</keyword>
<dbReference type="InterPro" id="IPR001471">
    <property type="entry name" value="AP2/ERF_dom"/>
</dbReference>
<feature type="region of interest" description="Disordered" evidence="8">
    <location>
        <begin position="106"/>
        <end position="163"/>
    </location>
</feature>
<dbReference type="GO" id="GO:0003700">
    <property type="term" value="F:DNA-binding transcription factor activity"/>
    <property type="evidence" value="ECO:0007669"/>
    <property type="project" value="InterPro"/>
</dbReference>
<evidence type="ECO:0000256" key="2">
    <source>
        <dbReference type="ARBA" id="ARBA00023015"/>
    </source>
</evidence>
<keyword evidence="3" id="KW-0238">DNA-binding</keyword>
<comment type="caution">
    <text evidence="11">The sequence shown here is derived from an EMBL/GenBank/DDBJ whole genome shotgun (WGS) entry which is preliminary data.</text>
</comment>
<name>A0AAD6KY79_9ROSI</name>
<evidence type="ECO:0000256" key="3">
    <source>
        <dbReference type="ARBA" id="ARBA00023125"/>
    </source>
</evidence>
<evidence type="ECO:0000313" key="11">
    <source>
        <dbReference type="EMBL" id="KAJ6431855.1"/>
    </source>
</evidence>
<dbReference type="SMART" id="SM00380">
    <property type="entry name" value="AP2"/>
    <property type="match status" value="1"/>
</dbReference>
<sequence>MSAEFDLTFVGAQLQLWISFFTTKAFTICLGGVVSWCFCFFCYMLLCCVKQRLNLGYPAVSMPLKSKGTCSGVEAFHLKRDDESDKKSFSKRFVREINLPLVVTPQPKTFEPESSCQESNNSAKSPGQKRRVLTEPGKKKRVLPETPTSTFEGKKLAPKKPVGVRQRKWGKWAAEIRNPVTKARTWLGTFDTLEEAAQAYEAKKQEYEALAMLASQKSQNISSSLAISQSHSHNSNKKQVSSASSEDTDDSVASHTSPASVLERDTSVLTVTGECALVIKDEDVGSSVADLEIPDLDFMNDPLASCSMDQDLNLSLDLGNLIDEFGRFYDDYCGIDDLSICGLNGEEPGELPDYDFEFGNEEFNYLDDHQQKPPNIACL</sequence>
<dbReference type="PRINTS" id="PR00367">
    <property type="entry name" value="ETHRSPELEMNT"/>
</dbReference>
<dbReference type="AlphaFoldDB" id="A0AAD6KY79"/>
<feature type="transmembrane region" description="Helical" evidence="9">
    <location>
        <begin position="25"/>
        <end position="46"/>
    </location>
</feature>
<dbReference type="GO" id="GO:0009877">
    <property type="term" value="P:nodulation"/>
    <property type="evidence" value="ECO:0007669"/>
    <property type="project" value="UniProtKB-ARBA"/>
</dbReference>
<protein>
    <recommendedName>
        <fullName evidence="10">AP2/ERF domain-containing protein</fullName>
    </recommendedName>
</protein>
<dbReference type="Proteomes" id="UP001162972">
    <property type="component" value="Chromosome 10"/>
</dbReference>
<evidence type="ECO:0000256" key="7">
    <source>
        <dbReference type="SAM" id="Coils"/>
    </source>
</evidence>